<gene>
    <name evidence="2" type="ORF">SEMRO_442_G143830.1</name>
</gene>
<accession>A0A9N8DY15</accession>
<dbReference type="EMBL" id="CAICTM010000441">
    <property type="protein sequence ID" value="CAB9510564.1"/>
    <property type="molecule type" value="Genomic_DNA"/>
</dbReference>
<feature type="region of interest" description="Disordered" evidence="1">
    <location>
        <begin position="94"/>
        <end position="164"/>
    </location>
</feature>
<feature type="compositionally biased region" description="Pro residues" evidence="1">
    <location>
        <begin position="132"/>
        <end position="146"/>
    </location>
</feature>
<protein>
    <submittedName>
        <fullName evidence="2">Uncharacterized protein</fullName>
    </submittedName>
</protein>
<name>A0A9N8DY15_9STRA</name>
<proteinExistence type="predicted"/>
<reference evidence="2" key="1">
    <citation type="submission" date="2020-06" db="EMBL/GenBank/DDBJ databases">
        <authorList>
            <consortium name="Plant Systems Biology data submission"/>
        </authorList>
    </citation>
    <scope>NUCLEOTIDE SEQUENCE</scope>
    <source>
        <strain evidence="2">D6</strain>
    </source>
</reference>
<dbReference type="AlphaFoldDB" id="A0A9N8DY15"/>
<sequence length="164" mass="18134">MAKEGKKKRAANIALTKEASDQVHRDIEAFPAWSCKNLIAHRPELYGGKYKKATQNRHSYLLLQKKKNPGLYYTNLSKIGATGAANTRQNEEEFLGSVAGDDDTSSEERELLAPNDQSFRNRPGTRSGAPLKSPPPKEILQSPPPKEINIPAGTPRARRKADLT</sequence>
<organism evidence="2 3">
    <name type="scientific">Seminavis robusta</name>
    <dbReference type="NCBI Taxonomy" id="568900"/>
    <lineage>
        <taxon>Eukaryota</taxon>
        <taxon>Sar</taxon>
        <taxon>Stramenopiles</taxon>
        <taxon>Ochrophyta</taxon>
        <taxon>Bacillariophyta</taxon>
        <taxon>Bacillariophyceae</taxon>
        <taxon>Bacillariophycidae</taxon>
        <taxon>Naviculales</taxon>
        <taxon>Naviculaceae</taxon>
        <taxon>Seminavis</taxon>
    </lineage>
</organism>
<evidence type="ECO:0000256" key="1">
    <source>
        <dbReference type="SAM" id="MobiDB-lite"/>
    </source>
</evidence>
<comment type="caution">
    <text evidence="2">The sequence shown here is derived from an EMBL/GenBank/DDBJ whole genome shotgun (WGS) entry which is preliminary data.</text>
</comment>
<dbReference type="Proteomes" id="UP001153069">
    <property type="component" value="Unassembled WGS sequence"/>
</dbReference>
<keyword evidence="3" id="KW-1185">Reference proteome</keyword>
<evidence type="ECO:0000313" key="2">
    <source>
        <dbReference type="EMBL" id="CAB9510564.1"/>
    </source>
</evidence>
<evidence type="ECO:0000313" key="3">
    <source>
        <dbReference type="Proteomes" id="UP001153069"/>
    </source>
</evidence>